<evidence type="ECO:0000313" key="3">
    <source>
        <dbReference type="EMBL" id="AOW02247.1"/>
    </source>
</evidence>
<dbReference type="KEGG" id="yli:2909091"/>
<gene>
    <name evidence="4" type="ORF">B0I71DRAFT_130062</name>
    <name evidence="3" type="ORF">YALI1_C03615g</name>
</gene>
<organism evidence="3 5">
    <name type="scientific">Yarrowia lipolytica</name>
    <name type="common">Candida lipolytica</name>
    <dbReference type="NCBI Taxonomy" id="4952"/>
    <lineage>
        <taxon>Eukaryota</taxon>
        <taxon>Fungi</taxon>
        <taxon>Dikarya</taxon>
        <taxon>Ascomycota</taxon>
        <taxon>Saccharomycotina</taxon>
        <taxon>Dipodascomycetes</taxon>
        <taxon>Dipodascales</taxon>
        <taxon>Dipodascales incertae sedis</taxon>
        <taxon>Yarrowia</taxon>
    </lineage>
</organism>
<name>A0A1H6PJU0_YARLL</name>
<evidence type="ECO:0000313" key="4">
    <source>
        <dbReference type="EMBL" id="RDW26923.1"/>
    </source>
</evidence>
<evidence type="ECO:0000256" key="1">
    <source>
        <dbReference type="SAM" id="MobiDB-lite"/>
    </source>
</evidence>
<protein>
    <submittedName>
        <fullName evidence="3">Uncharacterized protein</fullName>
    </submittedName>
</protein>
<dbReference type="EMBL" id="KZ858971">
    <property type="protein sequence ID" value="RDW26923.1"/>
    <property type="molecule type" value="Genomic_DNA"/>
</dbReference>
<feature type="region of interest" description="Disordered" evidence="1">
    <location>
        <begin position="42"/>
        <end position="93"/>
    </location>
</feature>
<dbReference type="VEuPathDB" id="FungiDB:YALI1_C03615g"/>
<reference evidence="3 5" key="1">
    <citation type="journal article" date="2016" name="PLoS ONE">
        <title>Sequence Assembly of Yarrowia lipolytica Strain W29/CLIB89 Shows Transposable Element Diversity.</title>
        <authorList>
            <person name="Magnan C."/>
            <person name="Yu J."/>
            <person name="Chang I."/>
            <person name="Jahn E."/>
            <person name="Kanomata Y."/>
            <person name="Wu J."/>
            <person name="Zeller M."/>
            <person name="Oakes M."/>
            <person name="Baldi P."/>
            <person name="Sandmeyer S."/>
        </authorList>
    </citation>
    <scope>NUCLEOTIDE SEQUENCE [LARGE SCALE GENOMIC DNA]</scope>
    <source>
        <strain evidence="3">CLIB89</strain>
        <strain evidence="5">CLIB89(W29)</strain>
    </source>
</reference>
<proteinExistence type="predicted"/>
<keyword evidence="2" id="KW-1133">Transmembrane helix</keyword>
<evidence type="ECO:0000256" key="2">
    <source>
        <dbReference type="SAM" id="Phobius"/>
    </source>
</evidence>
<dbReference type="Proteomes" id="UP000182444">
    <property type="component" value="Chromosome 1C"/>
</dbReference>
<evidence type="ECO:0000313" key="6">
    <source>
        <dbReference type="Proteomes" id="UP000256601"/>
    </source>
</evidence>
<dbReference type="OrthoDB" id="4091464at2759"/>
<dbReference type="VEuPathDB" id="FungiDB:YALI0_C02607g"/>
<evidence type="ECO:0000313" key="5">
    <source>
        <dbReference type="Proteomes" id="UP000182444"/>
    </source>
</evidence>
<keyword evidence="2" id="KW-0812">Transmembrane</keyword>
<feature type="compositionally biased region" description="Low complexity" evidence="1">
    <location>
        <begin position="64"/>
        <end position="80"/>
    </location>
</feature>
<dbReference type="Proteomes" id="UP000256601">
    <property type="component" value="Unassembled WGS sequence"/>
</dbReference>
<dbReference type="GeneID" id="2909091"/>
<accession>A0A1H6PJU0</accession>
<sequence>MTAAETIFIVCAVVVILLAVVFLPQINGLGSYKPVAKKTKHKKLREDDILEEPENGYDTYQPPTTSQIQSRDSSSQSSTTFRKRVNDRLNDVADSAPVTFRPLVKKPVSQPRSSGSGIARHVDENFDLDEFWQKEAENDVRDIQTEELRRQKEEMERVNFARNEDNV</sequence>
<dbReference type="EMBL" id="CP017555">
    <property type="protein sequence ID" value="AOW02247.1"/>
    <property type="molecule type" value="Genomic_DNA"/>
</dbReference>
<dbReference type="AlphaFoldDB" id="A0A1H6PJU0"/>
<dbReference type="RefSeq" id="XP_501367.1">
    <property type="nucleotide sequence ID" value="XM_501367.1"/>
</dbReference>
<reference evidence="4 6" key="2">
    <citation type="submission" date="2018-07" db="EMBL/GenBank/DDBJ databases">
        <title>Draft Genome Assemblies for Five Robust Yarrowia lipolytica Strains Exhibiting High Lipid Production and Pentose Sugar Utilization and Sugar Alcohol Secretion from Undetoxified Lignocellulosic Biomass Hydrolysates.</title>
        <authorList>
            <consortium name="DOE Joint Genome Institute"/>
            <person name="Walker C."/>
            <person name="Ryu S."/>
            <person name="Na H."/>
            <person name="Zane M."/>
            <person name="LaButti K."/>
            <person name="Lipzen A."/>
            <person name="Haridas S."/>
            <person name="Barry K."/>
            <person name="Grigoriev I.V."/>
            <person name="Quarterman J."/>
            <person name="Slininger P."/>
            <person name="Dien B."/>
            <person name="Trinh C.T."/>
        </authorList>
    </citation>
    <scope>NUCLEOTIDE SEQUENCE [LARGE SCALE GENOMIC DNA]</scope>
    <source>
        <strain evidence="4 6">YB392</strain>
    </source>
</reference>
<feature type="transmembrane region" description="Helical" evidence="2">
    <location>
        <begin position="6"/>
        <end position="23"/>
    </location>
</feature>
<keyword evidence="2" id="KW-0472">Membrane</keyword>